<reference evidence="5 6" key="1">
    <citation type="submission" date="2018-01" db="EMBL/GenBank/DDBJ databases">
        <title>Whole genome sequencing of Histamine producing bacteria.</title>
        <authorList>
            <person name="Butler K."/>
        </authorList>
    </citation>
    <scope>NUCLEOTIDE SEQUENCE [LARGE SCALE GENOMIC DNA]</scope>
    <source>
        <strain evidence="5 6">JCM 12947</strain>
    </source>
</reference>
<dbReference type="SUPFAM" id="SSF50494">
    <property type="entry name" value="Trypsin-like serine proteases"/>
    <property type="match status" value="1"/>
</dbReference>
<comment type="caution">
    <text evidence="5">The sequence shown here is derived from an EMBL/GenBank/DDBJ whole genome shotgun (WGS) entry which is preliminary data.</text>
</comment>
<keyword evidence="2" id="KW-0378">Hydrolase</keyword>
<dbReference type="AlphaFoldDB" id="A0A2T3JDH3"/>
<dbReference type="Pfam" id="PF00089">
    <property type="entry name" value="Trypsin"/>
    <property type="match status" value="1"/>
</dbReference>
<keyword evidence="2" id="KW-0645">Protease</keyword>
<dbReference type="PROSITE" id="PS50240">
    <property type="entry name" value="TRYPSIN_DOM"/>
    <property type="match status" value="1"/>
</dbReference>
<dbReference type="SMART" id="SM00020">
    <property type="entry name" value="Tryp_SPc"/>
    <property type="match status" value="1"/>
</dbReference>
<dbReference type="InterPro" id="IPR043504">
    <property type="entry name" value="Peptidase_S1_PA_chymotrypsin"/>
</dbReference>
<feature type="domain" description="Peptidase S1" evidence="4">
    <location>
        <begin position="29"/>
        <end position="296"/>
    </location>
</feature>
<evidence type="ECO:0000256" key="1">
    <source>
        <dbReference type="ARBA" id="ARBA00023157"/>
    </source>
</evidence>
<protein>
    <submittedName>
        <fullName evidence="5">GlyGly-CTERM sorting domain-containing protein</fullName>
    </submittedName>
</protein>
<dbReference type="RefSeq" id="WP_107243833.1">
    <property type="nucleotide sequence ID" value="NZ_PYMJ01000018.1"/>
</dbReference>
<keyword evidence="2" id="KW-0720">Serine protease</keyword>
<dbReference type="InterPro" id="IPR009003">
    <property type="entry name" value="Peptidase_S1_PA"/>
</dbReference>
<evidence type="ECO:0000256" key="3">
    <source>
        <dbReference type="SAM" id="SignalP"/>
    </source>
</evidence>
<keyword evidence="1" id="KW-1015">Disulfide bond</keyword>
<dbReference type="PANTHER" id="PTHR24253:SF153">
    <property type="entry name" value="SERINE PROTEASE HEPSIN"/>
    <property type="match status" value="1"/>
</dbReference>
<dbReference type="Proteomes" id="UP000240987">
    <property type="component" value="Unassembled WGS sequence"/>
</dbReference>
<evidence type="ECO:0000313" key="5">
    <source>
        <dbReference type="EMBL" id="PSU46939.1"/>
    </source>
</evidence>
<feature type="chain" id="PRO_5015551208" evidence="3">
    <location>
        <begin position="23"/>
        <end position="364"/>
    </location>
</feature>
<dbReference type="InterPro" id="IPR001314">
    <property type="entry name" value="Peptidase_S1A"/>
</dbReference>
<accession>A0A2T3JDH3</accession>
<dbReference type="PANTHER" id="PTHR24253">
    <property type="entry name" value="TRANSMEMBRANE PROTEASE SERINE"/>
    <property type="match status" value="1"/>
</dbReference>
<sequence>MYKTTAIAALISFALAPQLAFSATPQAKAINGTNATDYDNLLLPWQAAIKQTTSDLTGCGAVVIAAHWVVTAAHCNDVSKLGNMVIAGVSYIPQGDFSKLDAKYKFTVIKRIHHSAYNSTTFENDIALFQVEESMLNVAQPIKIATAEEEQKAADADFKSTWVQGSDSKANLIASGWGDTVTKYTFPSYLQVVKLAGIPDDQCNNTIDNNAYFVCADSNIADLVKDVCAGDSGGPLIWQNPLNIADTDKGIRLIGITSNGADCKIKNDNQNNPYYQLHGQFTQVSHYRDWIEDTIHATEGDNSFSLNAVAAPTITKDPFIVVADRPSAKTQPADSGSSGGSVPLFGLFGLAAIGLMRRKGIHQK</sequence>
<evidence type="ECO:0000259" key="4">
    <source>
        <dbReference type="PROSITE" id="PS50240"/>
    </source>
</evidence>
<keyword evidence="6" id="KW-1185">Reference proteome</keyword>
<dbReference type="Gene3D" id="2.40.10.10">
    <property type="entry name" value="Trypsin-like serine proteases"/>
    <property type="match status" value="1"/>
</dbReference>
<evidence type="ECO:0000313" key="6">
    <source>
        <dbReference type="Proteomes" id="UP000240987"/>
    </source>
</evidence>
<dbReference type="FunFam" id="2.40.10.10:FF:000068">
    <property type="entry name" value="transmembrane protease serine 2"/>
    <property type="match status" value="1"/>
</dbReference>
<dbReference type="InterPro" id="IPR033116">
    <property type="entry name" value="TRYPSIN_SER"/>
</dbReference>
<dbReference type="PROSITE" id="PS00135">
    <property type="entry name" value="TRYPSIN_SER"/>
    <property type="match status" value="1"/>
</dbReference>
<dbReference type="PRINTS" id="PR00722">
    <property type="entry name" value="CHYMOTRYPSIN"/>
</dbReference>
<gene>
    <name evidence="5" type="ORF">C9J12_17175</name>
</gene>
<dbReference type="EMBL" id="PYMJ01000018">
    <property type="protein sequence ID" value="PSU46939.1"/>
    <property type="molecule type" value="Genomic_DNA"/>
</dbReference>
<feature type="signal peptide" evidence="3">
    <location>
        <begin position="1"/>
        <end position="22"/>
    </location>
</feature>
<dbReference type="NCBIfam" id="TIGR03501">
    <property type="entry name" value="GlyGly_CTERM"/>
    <property type="match status" value="1"/>
</dbReference>
<evidence type="ECO:0000256" key="2">
    <source>
        <dbReference type="RuleBase" id="RU363034"/>
    </source>
</evidence>
<keyword evidence="3" id="KW-0732">Signal</keyword>
<dbReference type="InterPro" id="IPR020008">
    <property type="entry name" value="GlyGly_CTERM"/>
</dbReference>
<dbReference type="GO" id="GO:0004252">
    <property type="term" value="F:serine-type endopeptidase activity"/>
    <property type="evidence" value="ECO:0007669"/>
    <property type="project" value="InterPro"/>
</dbReference>
<dbReference type="OrthoDB" id="9813836at2"/>
<dbReference type="PROSITE" id="PS00134">
    <property type="entry name" value="TRYPSIN_HIS"/>
    <property type="match status" value="1"/>
</dbReference>
<proteinExistence type="predicted"/>
<name>A0A2T3JDH3_9GAMM</name>
<dbReference type="GO" id="GO:0006508">
    <property type="term" value="P:proteolysis"/>
    <property type="evidence" value="ECO:0007669"/>
    <property type="project" value="UniProtKB-KW"/>
</dbReference>
<dbReference type="InterPro" id="IPR018114">
    <property type="entry name" value="TRYPSIN_HIS"/>
</dbReference>
<dbReference type="CDD" id="cd00190">
    <property type="entry name" value="Tryp_SPc"/>
    <property type="match status" value="1"/>
</dbReference>
<dbReference type="InterPro" id="IPR001254">
    <property type="entry name" value="Trypsin_dom"/>
</dbReference>
<organism evidence="5 6">
    <name type="scientific">Photobacterium frigidiphilum</name>
    <dbReference type="NCBI Taxonomy" id="264736"/>
    <lineage>
        <taxon>Bacteria</taxon>
        <taxon>Pseudomonadati</taxon>
        <taxon>Pseudomonadota</taxon>
        <taxon>Gammaproteobacteria</taxon>
        <taxon>Vibrionales</taxon>
        <taxon>Vibrionaceae</taxon>
        <taxon>Photobacterium</taxon>
    </lineage>
</organism>